<accession>A0A8J3VXD5</accession>
<evidence type="ECO:0000256" key="4">
    <source>
        <dbReference type="ARBA" id="ARBA00023002"/>
    </source>
</evidence>
<protein>
    <submittedName>
        <fullName evidence="8">Cytochrome P450</fullName>
    </submittedName>
</protein>
<proteinExistence type="inferred from homology"/>
<evidence type="ECO:0000256" key="1">
    <source>
        <dbReference type="ARBA" id="ARBA00010617"/>
    </source>
</evidence>
<evidence type="ECO:0000256" key="7">
    <source>
        <dbReference type="RuleBase" id="RU000461"/>
    </source>
</evidence>
<dbReference type="Pfam" id="PF00067">
    <property type="entry name" value="p450"/>
    <property type="match status" value="1"/>
</dbReference>
<evidence type="ECO:0000313" key="9">
    <source>
        <dbReference type="Proteomes" id="UP000610966"/>
    </source>
</evidence>
<dbReference type="InterPro" id="IPR001128">
    <property type="entry name" value="Cyt_P450"/>
</dbReference>
<evidence type="ECO:0000256" key="2">
    <source>
        <dbReference type="ARBA" id="ARBA00022617"/>
    </source>
</evidence>
<organism evidence="8 9">
    <name type="scientific">Sphaerimonospora thailandensis</name>
    <dbReference type="NCBI Taxonomy" id="795644"/>
    <lineage>
        <taxon>Bacteria</taxon>
        <taxon>Bacillati</taxon>
        <taxon>Actinomycetota</taxon>
        <taxon>Actinomycetes</taxon>
        <taxon>Streptosporangiales</taxon>
        <taxon>Streptosporangiaceae</taxon>
        <taxon>Sphaerimonospora</taxon>
    </lineage>
</organism>
<name>A0A8J3VXD5_9ACTN</name>
<comment type="similarity">
    <text evidence="1 7">Belongs to the cytochrome P450 family.</text>
</comment>
<keyword evidence="9" id="KW-1185">Reference proteome</keyword>
<gene>
    <name evidence="8" type="ORF">Mth01_00540</name>
</gene>
<dbReference type="EMBL" id="BOOG01000002">
    <property type="protein sequence ID" value="GIH67801.1"/>
    <property type="molecule type" value="Genomic_DNA"/>
</dbReference>
<evidence type="ECO:0000256" key="5">
    <source>
        <dbReference type="ARBA" id="ARBA00023004"/>
    </source>
</evidence>
<dbReference type="GO" id="GO:0016705">
    <property type="term" value="F:oxidoreductase activity, acting on paired donors, with incorporation or reduction of molecular oxygen"/>
    <property type="evidence" value="ECO:0007669"/>
    <property type="project" value="InterPro"/>
</dbReference>
<dbReference type="PRINTS" id="PR00359">
    <property type="entry name" value="BP450"/>
</dbReference>
<dbReference type="Gene3D" id="1.10.630.10">
    <property type="entry name" value="Cytochrome P450"/>
    <property type="match status" value="1"/>
</dbReference>
<dbReference type="FunFam" id="1.10.630.10:FF:000018">
    <property type="entry name" value="Cytochrome P450 monooxygenase"/>
    <property type="match status" value="1"/>
</dbReference>
<reference evidence="8" key="1">
    <citation type="submission" date="2021-01" db="EMBL/GenBank/DDBJ databases">
        <title>Whole genome shotgun sequence of Sphaerimonospora thailandensis NBRC 107569.</title>
        <authorList>
            <person name="Komaki H."/>
            <person name="Tamura T."/>
        </authorList>
    </citation>
    <scope>NUCLEOTIDE SEQUENCE</scope>
    <source>
        <strain evidence="8">NBRC 107569</strain>
    </source>
</reference>
<keyword evidence="5 7" id="KW-0408">Iron</keyword>
<dbReference type="SUPFAM" id="SSF48264">
    <property type="entry name" value="Cytochrome P450"/>
    <property type="match status" value="1"/>
</dbReference>
<dbReference type="PANTHER" id="PTHR46696">
    <property type="entry name" value="P450, PUTATIVE (EUROFUNG)-RELATED"/>
    <property type="match status" value="1"/>
</dbReference>
<evidence type="ECO:0000313" key="8">
    <source>
        <dbReference type="EMBL" id="GIH67801.1"/>
    </source>
</evidence>
<evidence type="ECO:0000256" key="3">
    <source>
        <dbReference type="ARBA" id="ARBA00022723"/>
    </source>
</evidence>
<dbReference type="PANTHER" id="PTHR46696:SF1">
    <property type="entry name" value="CYTOCHROME P450 YJIB-RELATED"/>
    <property type="match status" value="1"/>
</dbReference>
<dbReference type="PRINTS" id="PR00385">
    <property type="entry name" value="P450"/>
</dbReference>
<dbReference type="CDD" id="cd20625">
    <property type="entry name" value="CYP164-like"/>
    <property type="match status" value="1"/>
</dbReference>
<keyword evidence="6 7" id="KW-0503">Monooxygenase</keyword>
<keyword evidence="3 7" id="KW-0479">Metal-binding</keyword>
<dbReference type="GO" id="GO:0004497">
    <property type="term" value="F:monooxygenase activity"/>
    <property type="evidence" value="ECO:0007669"/>
    <property type="project" value="UniProtKB-KW"/>
</dbReference>
<comment type="caution">
    <text evidence="8">The sequence shown here is derived from an EMBL/GenBank/DDBJ whole genome shotgun (WGS) entry which is preliminary data.</text>
</comment>
<dbReference type="InterPro" id="IPR017972">
    <property type="entry name" value="Cyt_P450_CS"/>
</dbReference>
<dbReference type="AlphaFoldDB" id="A0A8J3VXD5"/>
<dbReference type="InterPro" id="IPR036396">
    <property type="entry name" value="Cyt_P450_sf"/>
</dbReference>
<dbReference type="InterPro" id="IPR002397">
    <property type="entry name" value="Cyt_P450_B"/>
</dbReference>
<dbReference type="GO" id="GO:0005506">
    <property type="term" value="F:iron ion binding"/>
    <property type="evidence" value="ECO:0007669"/>
    <property type="project" value="InterPro"/>
</dbReference>
<keyword evidence="4 7" id="KW-0560">Oxidoreductase</keyword>
<dbReference type="Proteomes" id="UP000610966">
    <property type="component" value="Unassembled WGS sequence"/>
</dbReference>
<evidence type="ECO:0000256" key="6">
    <source>
        <dbReference type="ARBA" id="ARBA00023033"/>
    </source>
</evidence>
<dbReference type="PROSITE" id="PS00086">
    <property type="entry name" value="CYTOCHROME_P450"/>
    <property type="match status" value="1"/>
</dbReference>
<dbReference type="GO" id="GO:0020037">
    <property type="term" value="F:heme binding"/>
    <property type="evidence" value="ECO:0007669"/>
    <property type="project" value="InterPro"/>
</dbReference>
<keyword evidence="2 7" id="KW-0349">Heme</keyword>
<sequence>MSDRRDSDGRDEETMAEHVMRPDEAIAALVAPEGRRDPYPIYEAIRAHGDLVKIKPGLMVAVGYAQCSQALRETRLRVQDAKSYDAVFPGWRAHSSLRGYADSMLYRNPPDHARLRRLVSGAFTPARVQAIRPAVERMTDRLLDRLADLGADGTPVDFIAEFASRLPIAVISELLGVPEEHQAWFRAVAEDLTLALEGITNESRLDPADKAMDDLSAYFTELIAHRRGRPPEDLIGALVQTHDADGDRLGHDELIGNLMLLLTAGFETTSFLLGHALLLAFQHPAQAVRLRTEPGFATDYVEEVLRFEPPVQATSRWAETEVELGGTTVPSGTKVVVILAAGNRDPVRFPQPHRFDPDRPDIQPLSFGAGAHFCLGAPLSRMEARIAMPRLLRRFPKLAAAAAPVRRDTWVGRGLDTFPVVVG</sequence>